<dbReference type="GO" id="GO:0060271">
    <property type="term" value="P:cilium assembly"/>
    <property type="evidence" value="ECO:0007669"/>
    <property type="project" value="InterPro"/>
</dbReference>
<dbReference type="Gene3D" id="2.30.42.10">
    <property type="match status" value="1"/>
</dbReference>
<evidence type="ECO:0000256" key="4">
    <source>
        <dbReference type="ARBA" id="ARBA00015639"/>
    </source>
</evidence>
<keyword evidence="16" id="KW-1185">Reference proteome</keyword>
<evidence type="ECO:0000256" key="2">
    <source>
        <dbReference type="ARBA" id="ARBA00004241"/>
    </source>
</evidence>
<keyword evidence="8" id="KW-0206">Cytoskeleton</keyword>
<dbReference type="EMBL" id="JAACNH010000001">
    <property type="protein sequence ID" value="KAG8453886.1"/>
    <property type="molecule type" value="Genomic_DNA"/>
</dbReference>
<dbReference type="PANTHER" id="PTHR21082">
    <property type="entry name" value="PROTEIN INTURNED"/>
    <property type="match status" value="1"/>
</dbReference>
<evidence type="ECO:0000256" key="8">
    <source>
        <dbReference type="ARBA" id="ARBA00023212"/>
    </source>
</evidence>
<feature type="domain" description="PDZ" evidence="14">
    <location>
        <begin position="173"/>
        <end position="229"/>
    </location>
</feature>
<name>A0A8T2KHN5_9PIPI</name>
<dbReference type="GO" id="GO:0005929">
    <property type="term" value="C:cilium"/>
    <property type="evidence" value="ECO:0007669"/>
    <property type="project" value="TreeGrafter"/>
</dbReference>
<evidence type="ECO:0000256" key="9">
    <source>
        <dbReference type="ARBA" id="ARBA00023273"/>
    </source>
</evidence>
<dbReference type="GO" id="GO:0009986">
    <property type="term" value="C:cell surface"/>
    <property type="evidence" value="ECO:0007669"/>
    <property type="project" value="UniProtKB-SubCell"/>
</dbReference>
<evidence type="ECO:0000256" key="10">
    <source>
        <dbReference type="ARBA" id="ARBA00032633"/>
    </source>
</evidence>
<dbReference type="OrthoDB" id="10038586at2759"/>
<keyword evidence="7" id="KW-0970">Cilium biogenesis/degradation</keyword>
<proteinExistence type="inferred from homology"/>
<comment type="caution">
    <text evidence="15">The sequence shown here is derived from an EMBL/GenBank/DDBJ whole genome shotgun (WGS) entry which is preliminary data.</text>
</comment>
<feature type="region of interest" description="Disordered" evidence="13">
    <location>
        <begin position="1"/>
        <end position="29"/>
    </location>
</feature>
<dbReference type="InterPro" id="IPR043987">
    <property type="entry name" value="CCZ1/INTU/HSP4_longin_1"/>
</dbReference>
<accession>A0A8T2KHN5</accession>
<dbReference type="InterPro" id="IPR001478">
    <property type="entry name" value="PDZ"/>
</dbReference>
<dbReference type="PROSITE" id="PS50106">
    <property type="entry name" value="PDZ"/>
    <property type="match status" value="1"/>
</dbReference>
<reference evidence="15" key="1">
    <citation type="thesis" date="2020" institute="ProQuest LLC" country="789 East Eisenhower Parkway, Ann Arbor, MI, USA">
        <title>Comparative Genomics and Chromosome Evolution.</title>
        <authorList>
            <person name="Mudd A.B."/>
        </authorList>
    </citation>
    <scope>NUCLEOTIDE SEQUENCE</scope>
    <source>
        <strain evidence="15">Female2</strain>
        <tissue evidence="15">Blood</tissue>
    </source>
</reference>
<evidence type="ECO:0000256" key="12">
    <source>
        <dbReference type="ARBA" id="ARBA00064918"/>
    </source>
</evidence>
<dbReference type="InterPro" id="IPR043988">
    <property type="entry name" value="CCZ1/INTU_longin_2"/>
</dbReference>
<organism evidence="15 16">
    <name type="scientific">Hymenochirus boettgeri</name>
    <name type="common">Congo dwarf clawed frog</name>
    <dbReference type="NCBI Taxonomy" id="247094"/>
    <lineage>
        <taxon>Eukaryota</taxon>
        <taxon>Metazoa</taxon>
        <taxon>Chordata</taxon>
        <taxon>Craniata</taxon>
        <taxon>Vertebrata</taxon>
        <taxon>Euteleostomi</taxon>
        <taxon>Amphibia</taxon>
        <taxon>Batrachia</taxon>
        <taxon>Anura</taxon>
        <taxon>Pipoidea</taxon>
        <taxon>Pipidae</taxon>
        <taxon>Pipinae</taxon>
        <taxon>Hymenochirus</taxon>
    </lineage>
</organism>
<dbReference type="Pfam" id="PF19031">
    <property type="entry name" value="Intu_longin_1"/>
    <property type="match status" value="1"/>
</dbReference>
<dbReference type="InterPro" id="IPR036034">
    <property type="entry name" value="PDZ_sf"/>
</dbReference>
<evidence type="ECO:0000256" key="1">
    <source>
        <dbReference type="ARBA" id="ARBA00004120"/>
    </source>
</evidence>
<comment type="subunit">
    <text evidence="12">Interacts with fuz and wdpcp; fuz, intu and wdpcp probably form the core CPLANE (ciliogenesis and planar polarity effectors) complex.</text>
</comment>
<evidence type="ECO:0000313" key="16">
    <source>
        <dbReference type="Proteomes" id="UP000812440"/>
    </source>
</evidence>
<evidence type="ECO:0000256" key="6">
    <source>
        <dbReference type="ARBA" id="ARBA00022490"/>
    </source>
</evidence>
<dbReference type="Pfam" id="PF19033">
    <property type="entry name" value="Intu_longin_3"/>
    <property type="match status" value="1"/>
</dbReference>
<dbReference type="FunFam" id="2.30.42.10:FF:000327">
    <property type="entry name" value="Protein inturned"/>
    <property type="match status" value="1"/>
</dbReference>
<dbReference type="SUPFAM" id="SSF50156">
    <property type="entry name" value="PDZ domain-like"/>
    <property type="match status" value="1"/>
</dbReference>
<evidence type="ECO:0000259" key="14">
    <source>
        <dbReference type="PROSITE" id="PS50106"/>
    </source>
</evidence>
<protein>
    <recommendedName>
        <fullName evidence="4">Protein inturned</fullName>
    </recommendedName>
    <alternativeName>
        <fullName evidence="10">Inturned planar cell polarity effector homolog</fullName>
    </alternativeName>
</protein>
<dbReference type="InterPro" id="IPR039151">
    <property type="entry name" value="INTU"/>
</dbReference>
<evidence type="ECO:0000256" key="7">
    <source>
        <dbReference type="ARBA" id="ARBA00022794"/>
    </source>
</evidence>
<gene>
    <name evidence="15" type="ORF">GDO86_000491</name>
</gene>
<evidence type="ECO:0000256" key="13">
    <source>
        <dbReference type="SAM" id="MobiDB-lite"/>
    </source>
</evidence>
<dbReference type="Pfam" id="PF19032">
    <property type="entry name" value="Intu_longin_2"/>
    <property type="match status" value="1"/>
</dbReference>
<keyword evidence="6" id="KW-0963">Cytoplasm</keyword>
<dbReference type="GO" id="GO:0016192">
    <property type="term" value="P:vesicle-mediated transport"/>
    <property type="evidence" value="ECO:0007669"/>
    <property type="project" value="InterPro"/>
</dbReference>
<comment type="function">
    <text evidence="11">Plays a role in the definition of cell polarity via the planar cell polarity (PCP) cascade. Required for ciliogenesis by controlling the organization of the apical actin cytoskeleton and the positioning of the basal bodies at the apical cell surface, which in turn is essential for the normal orientation of elongating ciliary microtubules. Proposed to function as core component of a functional module called CPLANE (ciliogenesis and planar polarity effectors) involved in recruitment of peripheral IFT-A proteins to basal bodies. Controls the localization of both rhoa and disheveled in multi-ciliated cells. Has an indirect effect on hedgehog signaling.</text>
</comment>
<sequence>MDLTGGKSLPEREGSEDQSGGSRSSSYTDCSSCCSSDLEPEWLEKVQKNGELFYVELSEKEEEIIFPHCSLEPGSVNNLQFHQNKLSEGTRSARKRNDPPFKRLTKMLKRHTGKKATFGTNGTTQPLSILQQHSSQVVNYQYRDTCLYMNPGHFNENRTSNFLQDLVGIVHQSSSINNSTEKEETFGTTHKKSSSENIVVHGFIPKSPAVRCGQIFIGDTLVAVNDVEVHTENIERVLSCIPGPMQVKLTFKTPVFDAFPSQDACKQTQMTMDNLATLIWGEDYASPLQVIQNMPYIVMYLTLRLDSDASKDEQEILYQYPVSEASHKLKSIRGLFLTLSDMLQNVTGSQIVSSSLVLNEQLVHVSYWKENDKLFLIVVPAERFPLLRLKNTIADLVRSLKFMYNTLDRAFCERQNICQLDHFFNLYFQRVLRSVSLNTNTGHTINDTCSYLMMEIDTVLSDLEALDFAELSEDYYEMRRLYVITGTCLFYKGYLLSNHLPKEDLVDIVLYCRQYCLLALSSERISQLVIWREVYPNFHFQQGLSPATEEYSAPEGRYFLLIVGLKHFMLCTLLEAGGCTSKAIGNPGPDYIYVDQVKTTLLQLEILDVNIEERINLGPNPCLSCADWFLPSAKDKLGTNTNNAVLSKLQTPQKKALKKYKCWLYNKLTPDTIRIFGRHDFKVSGSIDGSGGTLFKLSKKYSLPNPFNLGNLRRSLTERESEELYNSVKLTSGHENTLFHYLYFETVQGVFISPTHKEVEQLGGSMHSQLVKNFHYCCLSIRSEFQHALKEEKSKWSESGACVGVKGLCPVKEHGILFECSPENWDDQKKLPPTMSYWVIGRLFMHPNPQEFYVCFHDSVTEIAVELAFKLSFGIPL</sequence>
<evidence type="ECO:0000256" key="11">
    <source>
        <dbReference type="ARBA" id="ARBA00053961"/>
    </source>
</evidence>
<keyword evidence="5" id="KW-0217">Developmental protein</keyword>
<dbReference type="SMART" id="SM00228">
    <property type="entry name" value="PDZ"/>
    <property type="match status" value="1"/>
</dbReference>
<dbReference type="Proteomes" id="UP000812440">
    <property type="component" value="Chromosome 1"/>
</dbReference>
<evidence type="ECO:0000313" key="15">
    <source>
        <dbReference type="EMBL" id="KAG8453886.1"/>
    </source>
</evidence>
<dbReference type="AlphaFoldDB" id="A0A8T2KHN5"/>
<dbReference type="GO" id="GO:0007399">
    <property type="term" value="P:nervous system development"/>
    <property type="evidence" value="ECO:0007669"/>
    <property type="project" value="TreeGrafter"/>
</dbReference>
<comment type="similarity">
    <text evidence="3">Belongs to the inturned family.</text>
</comment>
<dbReference type="GO" id="GO:0005737">
    <property type="term" value="C:cytoplasm"/>
    <property type="evidence" value="ECO:0007669"/>
    <property type="project" value="TreeGrafter"/>
</dbReference>
<dbReference type="InterPro" id="IPR043989">
    <property type="entry name" value="CCZ1/INTU/HSP4_longin_3"/>
</dbReference>
<dbReference type="PANTHER" id="PTHR21082:SF4">
    <property type="entry name" value="PROTEIN INTURNED"/>
    <property type="match status" value="1"/>
</dbReference>
<keyword evidence="9" id="KW-0966">Cell projection</keyword>
<comment type="subcellular location">
    <subcellularLocation>
        <location evidence="2">Cell surface</location>
    </subcellularLocation>
    <subcellularLocation>
        <location evidence="1">Cytoplasm</location>
        <location evidence="1">Cytoskeleton</location>
        <location evidence="1">Cilium basal body</location>
    </subcellularLocation>
</comment>
<evidence type="ECO:0000256" key="5">
    <source>
        <dbReference type="ARBA" id="ARBA00022473"/>
    </source>
</evidence>
<evidence type="ECO:0000256" key="3">
    <source>
        <dbReference type="ARBA" id="ARBA00010034"/>
    </source>
</evidence>
<dbReference type="GO" id="GO:0001736">
    <property type="term" value="P:establishment of planar polarity"/>
    <property type="evidence" value="ECO:0007669"/>
    <property type="project" value="InterPro"/>
</dbReference>
<feature type="compositionally biased region" description="Low complexity" evidence="13">
    <location>
        <begin position="17"/>
        <end position="29"/>
    </location>
</feature>